<evidence type="ECO:0000313" key="2">
    <source>
        <dbReference type="Proteomes" id="UP000567885"/>
    </source>
</evidence>
<keyword evidence="2" id="KW-1185">Reference proteome</keyword>
<dbReference type="OrthoDB" id="3469466at2759"/>
<comment type="caution">
    <text evidence="1">The sequence shown here is derived from an EMBL/GenBank/DDBJ whole genome shotgun (WGS) entry which is preliminary data.</text>
</comment>
<sequence length="559" mass="63226">MNGIDFKKPNTGTALHFLPVITTTPSSRREIELRQSSARSYLARSLHKRKRASSDSIPDNEDGDLIEDMSSSNQLITKSRDKKNAGNYLISGRVNIRAMPDIIVDSHTKMLLLYCIQFFWPGFELGSAAFHFPSFAVDYNALISQGPALVHAVLWQAAVSQAIRRKSKVTDKTSLWHYNQAINYISKEISRPIDKISEQTMYAILSLTGSELSPDEEDIISKRAFDPPLAELSWIHVFGSRLHIDAHAKALMRLVDLKGGIHSLKVTGFQASYNYMDLTRATQKLIKPHLPISHIYDQVKETHHRKSFFGYSAYFPLEHCAGNLSGHIENLSGHGLSEDVKQITCDLRVWVKVIEAYNHGGLSTVDHSLLAGHRDLIQQRLLGTLPNGFVSETVFMTAEMEGLQVNHGTWINDLVQTALLTFSLGVTFPITYAPPYHRLALRLQEQIEQYEESALELKLYDLLIWVGLLGVLCAEQVNDDRRERFIQHLVIIEQEHPATLGAREWGDVKQESLEPFLWSHISCDGAAKTAWDQVQRRIQHRFGSWETTAWPNMLGTFCG</sequence>
<gene>
    <name evidence="1" type="ORF">FHETE_5983</name>
</gene>
<dbReference type="Proteomes" id="UP000567885">
    <property type="component" value="Unassembled WGS sequence"/>
</dbReference>
<proteinExistence type="predicted"/>
<name>A0A8H5WQI8_FUSHE</name>
<protein>
    <submittedName>
        <fullName evidence="1">Uncharacterized protein</fullName>
    </submittedName>
</protein>
<reference evidence="1 2" key="1">
    <citation type="submission" date="2020-05" db="EMBL/GenBank/DDBJ databases">
        <title>Identification and distribution of gene clusters putatively required for synthesis of sphingolipid metabolism inhibitors in phylogenetically diverse species of the filamentous fungus Fusarium.</title>
        <authorList>
            <person name="Kim H.-S."/>
            <person name="Busman M."/>
            <person name="Brown D.W."/>
            <person name="Divon H."/>
            <person name="Uhlig S."/>
            <person name="Proctor R.H."/>
        </authorList>
    </citation>
    <scope>NUCLEOTIDE SEQUENCE [LARGE SCALE GENOMIC DNA]</scope>
    <source>
        <strain evidence="1 2">NRRL 20693</strain>
    </source>
</reference>
<dbReference type="AlphaFoldDB" id="A0A8H5WQI8"/>
<evidence type="ECO:0000313" key="1">
    <source>
        <dbReference type="EMBL" id="KAF5667280.1"/>
    </source>
</evidence>
<organism evidence="1 2">
    <name type="scientific">Fusarium heterosporum</name>
    <dbReference type="NCBI Taxonomy" id="42747"/>
    <lineage>
        <taxon>Eukaryota</taxon>
        <taxon>Fungi</taxon>
        <taxon>Dikarya</taxon>
        <taxon>Ascomycota</taxon>
        <taxon>Pezizomycotina</taxon>
        <taxon>Sordariomycetes</taxon>
        <taxon>Hypocreomycetidae</taxon>
        <taxon>Hypocreales</taxon>
        <taxon>Nectriaceae</taxon>
        <taxon>Fusarium</taxon>
        <taxon>Fusarium heterosporum species complex</taxon>
    </lineage>
</organism>
<dbReference type="PANTHER" id="PTHR37540">
    <property type="entry name" value="TRANSCRIPTION FACTOR (ACR-2), PUTATIVE-RELATED-RELATED"/>
    <property type="match status" value="1"/>
</dbReference>
<dbReference type="EMBL" id="JAAGWQ010000103">
    <property type="protein sequence ID" value="KAF5667280.1"/>
    <property type="molecule type" value="Genomic_DNA"/>
</dbReference>
<accession>A0A8H5WQI8</accession>
<dbReference type="PANTHER" id="PTHR37540:SF5">
    <property type="entry name" value="TRANSCRIPTION FACTOR DOMAIN-CONTAINING PROTEIN"/>
    <property type="match status" value="1"/>
</dbReference>